<dbReference type="SUPFAM" id="SSF53474">
    <property type="entry name" value="alpha/beta-Hydrolases"/>
    <property type="match status" value="1"/>
</dbReference>
<evidence type="ECO:0000313" key="2">
    <source>
        <dbReference type="EMBL" id="MDR7361779.1"/>
    </source>
</evidence>
<dbReference type="PANTHER" id="PTHR43798">
    <property type="entry name" value="MONOACYLGLYCEROL LIPASE"/>
    <property type="match status" value="1"/>
</dbReference>
<dbReference type="EMBL" id="JAVDYG010000001">
    <property type="protein sequence ID" value="MDR7361779.1"/>
    <property type="molecule type" value="Genomic_DNA"/>
</dbReference>
<reference evidence="2 3" key="1">
    <citation type="submission" date="2023-07" db="EMBL/GenBank/DDBJ databases">
        <title>Sequencing the genomes of 1000 actinobacteria strains.</title>
        <authorList>
            <person name="Klenk H.-P."/>
        </authorList>
    </citation>
    <scope>NUCLEOTIDE SEQUENCE [LARGE SCALE GENOMIC DNA]</scope>
    <source>
        <strain evidence="2 3">DSM 19426</strain>
    </source>
</reference>
<organism evidence="2 3">
    <name type="scientific">Nocardioides marmoribigeumensis</name>
    <dbReference type="NCBI Taxonomy" id="433649"/>
    <lineage>
        <taxon>Bacteria</taxon>
        <taxon>Bacillati</taxon>
        <taxon>Actinomycetota</taxon>
        <taxon>Actinomycetes</taxon>
        <taxon>Propionibacteriales</taxon>
        <taxon>Nocardioidaceae</taxon>
        <taxon>Nocardioides</taxon>
    </lineage>
</organism>
<dbReference type="Pfam" id="PF12697">
    <property type="entry name" value="Abhydrolase_6"/>
    <property type="match status" value="1"/>
</dbReference>
<accession>A0ABU2BT12</accession>
<dbReference type="Gene3D" id="3.40.50.1820">
    <property type="entry name" value="alpha/beta hydrolase"/>
    <property type="match status" value="1"/>
</dbReference>
<dbReference type="InterPro" id="IPR029058">
    <property type="entry name" value="AB_hydrolase_fold"/>
</dbReference>
<evidence type="ECO:0000313" key="3">
    <source>
        <dbReference type="Proteomes" id="UP001183648"/>
    </source>
</evidence>
<proteinExistence type="predicted"/>
<name>A0ABU2BT12_9ACTN</name>
<dbReference type="Proteomes" id="UP001183648">
    <property type="component" value="Unassembled WGS sequence"/>
</dbReference>
<gene>
    <name evidence="2" type="ORF">J2S63_001332</name>
</gene>
<protein>
    <submittedName>
        <fullName evidence="2">Pimeloyl-ACP methyl ester carboxylesterase</fullName>
    </submittedName>
</protein>
<comment type="caution">
    <text evidence="2">The sequence shown here is derived from an EMBL/GenBank/DDBJ whole genome shotgun (WGS) entry which is preliminary data.</text>
</comment>
<feature type="domain" description="AB hydrolase-1" evidence="1">
    <location>
        <begin position="7"/>
        <end position="246"/>
    </location>
</feature>
<sequence length="255" mass="27194">MTDRAPLVLLHGVTMSGRVWRPVIPLVAGHHDVRTPTALGHRGGEPVAERPVRVTHLVDDLERRLDADGLDRVHVAGNSLGGWMAIELARRGRALSATALSPGGFWGEDGRGRGAPVRALRRIALLERLSRPLGPLPHRLGVVRRTALGGVSARGHLVSATTSVQAARDLAGCLVLDDILDTDEAVDPFDPLPCPVTIAWSERDRILPMRDGLPAARRTVPGARFVILPGLGHVPMLDDPAMVADVVLRTTGATG</sequence>
<dbReference type="RefSeq" id="WP_310300249.1">
    <property type="nucleotide sequence ID" value="NZ_BAAAPS010000001.1"/>
</dbReference>
<keyword evidence="3" id="KW-1185">Reference proteome</keyword>
<evidence type="ECO:0000259" key="1">
    <source>
        <dbReference type="Pfam" id="PF12697"/>
    </source>
</evidence>
<dbReference type="InterPro" id="IPR000073">
    <property type="entry name" value="AB_hydrolase_1"/>
</dbReference>
<dbReference type="InterPro" id="IPR050266">
    <property type="entry name" value="AB_hydrolase_sf"/>
</dbReference>